<sequence length="209" mass="23877">MKHFIILPALFIYLLSNFVSENSIDSDASSLMYSITKGDKVIGNILVERSTKNDITEYVFESNAKVSLLYNIEVYDKMNVVFKNNNMIQAKLYRTMNGKIKVNNVASWNGDSYSLSNIDGKNGSIKHPILITTASLYFFEPSDITSVFSEKFQKMIPIKRIGYRRYMLDLPNGNKVTYSYNNGICNLVEADTDWASLRFVLKTNNLIKK</sequence>
<dbReference type="Proteomes" id="UP000198424">
    <property type="component" value="Unassembled WGS sequence"/>
</dbReference>
<accession>A0A086AJD0</accession>
<keyword evidence="4" id="KW-1185">Reference proteome</keyword>
<evidence type="ECO:0000313" key="4">
    <source>
        <dbReference type="Proteomes" id="UP000198424"/>
    </source>
</evidence>
<dbReference type="AlphaFoldDB" id="A0A086AJD0"/>
<evidence type="ECO:0000313" key="1">
    <source>
        <dbReference type="EMBL" id="KFF16794.1"/>
    </source>
</evidence>
<reference evidence="2 4" key="2">
    <citation type="submission" date="2016-11" db="EMBL/GenBank/DDBJ databases">
        <title>Whole genomes of Flavobacteriaceae.</title>
        <authorList>
            <person name="Stine C."/>
            <person name="Li C."/>
            <person name="Tadesse D."/>
        </authorList>
    </citation>
    <scope>NUCLEOTIDE SEQUENCE [LARGE SCALE GENOMIC DNA]</scope>
    <source>
        <strain evidence="2 4">ATCC 29551</strain>
    </source>
</reference>
<dbReference type="EMBL" id="JPRM01000013">
    <property type="protein sequence ID" value="KFF16794.1"/>
    <property type="molecule type" value="Genomic_DNA"/>
</dbReference>
<dbReference type="EMBL" id="MUGY01000009">
    <property type="protein sequence ID" value="OXA94594.1"/>
    <property type="molecule type" value="Genomic_DNA"/>
</dbReference>
<organism evidence="1 3">
    <name type="scientific">Flavobacterium hydatis</name>
    <name type="common">Cytophaga aquatilis</name>
    <dbReference type="NCBI Taxonomy" id="991"/>
    <lineage>
        <taxon>Bacteria</taxon>
        <taxon>Pseudomonadati</taxon>
        <taxon>Bacteroidota</taxon>
        <taxon>Flavobacteriia</taxon>
        <taxon>Flavobacteriales</taxon>
        <taxon>Flavobacteriaceae</taxon>
        <taxon>Flavobacterium</taxon>
    </lineage>
</organism>
<gene>
    <name evidence="2" type="ORF">B0A62_10390</name>
    <name evidence="1" type="ORF">IW20_09935</name>
</gene>
<comment type="caution">
    <text evidence="1">The sequence shown here is derived from an EMBL/GenBank/DDBJ whole genome shotgun (WGS) entry which is preliminary data.</text>
</comment>
<reference evidence="1 3" key="1">
    <citation type="submission" date="2014-07" db="EMBL/GenBank/DDBJ databases">
        <title>Genome of Flavobacterium hydatis DSM 2063.</title>
        <authorList>
            <person name="Pipes S.E."/>
            <person name="Stropko S.J."/>
            <person name="Newman J.D."/>
        </authorList>
    </citation>
    <scope>NUCLEOTIDE SEQUENCE [LARGE SCALE GENOMIC DNA]</scope>
    <source>
        <strain evidence="1 3">DSM 2063</strain>
    </source>
</reference>
<name>A0A086AJD0_FLAHY</name>
<evidence type="ECO:0000313" key="3">
    <source>
        <dbReference type="Proteomes" id="UP000028712"/>
    </source>
</evidence>
<proteinExistence type="predicted"/>
<dbReference type="RefSeq" id="WP_051885675.1">
    <property type="nucleotide sequence ID" value="NZ_JBEWQG010000005.1"/>
</dbReference>
<evidence type="ECO:0000313" key="2">
    <source>
        <dbReference type="EMBL" id="OXA94594.1"/>
    </source>
</evidence>
<dbReference type="Pfam" id="PF19630">
    <property type="entry name" value="DUF6134"/>
    <property type="match status" value="1"/>
</dbReference>
<dbReference type="InterPro" id="IPR045767">
    <property type="entry name" value="DUF6134"/>
</dbReference>
<dbReference type="Proteomes" id="UP000028712">
    <property type="component" value="Unassembled WGS sequence"/>
</dbReference>
<protein>
    <submittedName>
        <fullName evidence="1">Uncharacterized protein</fullName>
    </submittedName>
</protein>
<dbReference type="eggNOG" id="ENOG5033F59">
    <property type="taxonomic scope" value="Bacteria"/>
</dbReference>
<dbReference type="OrthoDB" id="789612at2"/>